<dbReference type="InterPro" id="IPR036397">
    <property type="entry name" value="RNaseH_sf"/>
</dbReference>
<protein>
    <submittedName>
        <fullName evidence="3">Acetate kinase</fullName>
    </submittedName>
</protein>
<dbReference type="EMBL" id="JAHWGI010000001">
    <property type="protein sequence ID" value="KAK3907129.1"/>
    <property type="molecule type" value="Genomic_DNA"/>
</dbReference>
<dbReference type="PANTHER" id="PTHR33939:SF1">
    <property type="entry name" value="DUF4371 DOMAIN-CONTAINING PROTEIN"/>
    <property type="match status" value="1"/>
</dbReference>
<evidence type="ECO:0000259" key="2">
    <source>
        <dbReference type="Pfam" id="PF13358"/>
    </source>
</evidence>
<evidence type="ECO:0000256" key="1">
    <source>
        <dbReference type="SAM" id="MobiDB-lite"/>
    </source>
</evidence>
<keyword evidence="4" id="KW-1185">Reference proteome</keyword>
<dbReference type="AlphaFoldDB" id="A0AAE1L5R5"/>
<dbReference type="Gene3D" id="3.30.420.10">
    <property type="entry name" value="Ribonuclease H-like superfamily/Ribonuclease H"/>
    <property type="match status" value="1"/>
</dbReference>
<feature type="domain" description="Tc1-like transposase DDE" evidence="2">
    <location>
        <begin position="146"/>
        <end position="271"/>
    </location>
</feature>
<keyword evidence="3" id="KW-0808">Transferase</keyword>
<accession>A0AAE1L5R5</accession>
<evidence type="ECO:0000313" key="4">
    <source>
        <dbReference type="Proteomes" id="UP001219518"/>
    </source>
</evidence>
<proteinExistence type="predicted"/>
<dbReference type="GO" id="GO:0016301">
    <property type="term" value="F:kinase activity"/>
    <property type="evidence" value="ECO:0007669"/>
    <property type="project" value="UniProtKB-KW"/>
</dbReference>
<organism evidence="3 4">
    <name type="scientific">Frankliniella fusca</name>
    <dbReference type="NCBI Taxonomy" id="407009"/>
    <lineage>
        <taxon>Eukaryota</taxon>
        <taxon>Metazoa</taxon>
        <taxon>Ecdysozoa</taxon>
        <taxon>Arthropoda</taxon>
        <taxon>Hexapoda</taxon>
        <taxon>Insecta</taxon>
        <taxon>Pterygota</taxon>
        <taxon>Neoptera</taxon>
        <taxon>Paraneoptera</taxon>
        <taxon>Thysanoptera</taxon>
        <taxon>Terebrantia</taxon>
        <taxon>Thripoidea</taxon>
        <taxon>Thripidae</taxon>
        <taxon>Frankliniella</taxon>
    </lineage>
</organism>
<sequence length="370" mass="42712">MPRLTLHIKKPPIIREETIEFDGKRETLRKVLHDIGFYVVRRDGTLYLKETPRIAAVRFSFLKLFIKYYDEGQYARKYLDETWIFEHGSGVAYIWSNGKWECQRSKVKAGGARYIIAHCGGQDSFIPGASLVYHSKNKPEPGDDYHGDMNGTIFSRYMECRVIPNTKEKSVFIMDNASYHKFQDPLTKQPTMNIAKKNIVAWLAQHGIEADESLSKKALIQMCEDEVQVEPVFPVRKLIEDAGHAVLFTPPYHYEYQPIEEVWGITKRYYDAHIDEIKKRWPDMKHSKAVLLLWEEALQTVTPQMWANVVARVEARILRDYDEQVGPFGDWSTPKPMIINLGEEDSSDDPDKPDTPDPISTTQVEPNSGQ</sequence>
<dbReference type="Proteomes" id="UP001219518">
    <property type="component" value="Unassembled WGS sequence"/>
</dbReference>
<dbReference type="InterPro" id="IPR038717">
    <property type="entry name" value="Tc1-like_DDE_dom"/>
</dbReference>
<evidence type="ECO:0000313" key="3">
    <source>
        <dbReference type="EMBL" id="KAK3907129.1"/>
    </source>
</evidence>
<gene>
    <name evidence="3" type="ORF">KUF71_000049</name>
</gene>
<name>A0AAE1L5R5_9NEOP</name>
<keyword evidence="3" id="KW-0418">Kinase</keyword>
<dbReference type="PANTHER" id="PTHR33939">
    <property type="entry name" value="PROTEIN CBG22215"/>
    <property type="match status" value="1"/>
</dbReference>
<feature type="region of interest" description="Disordered" evidence="1">
    <location>
        <begin position="329"/>
        <end position="370"/>
    </location>
</feature>
<dbReference type="GO" id="GO:0003676">
    <property type="term" value="F:nucleic acid binding"/>
    <property type="evidence" value="ECO:0007669"/>
    <property type="project" value="InterPro"/>
</dbReference>
<dbReference type="Pfam" id="PF13358">
    <property type="entry name" value="DDE_3"/>
    <property type="match status" value="1"/>
</dbReference>
<reference evidence="3" key="2">
    <citation type="journal article" date="2023" name="BMC Genomics">
        <title>Pest status, molecular evolution, and epigenetic factors derived from the genome assembly of Frankliniella fusca, a thysanopteran phytovirus vector.</title>
        <authorList>
            <person name="Catto M.A."/>
            <person name="Labadie P.E."/>
            <person name="Jacobson A.L."/>
            <person name="Kennedy G.G."/>
            <person name="Srinivasan R."/>
            <person name="Hunt B.G."/>
        </authorList>
    </citation>
    <scope>NUCLEOTIDE SEQUENCE</scope>
    <source>
        <strain evidence="3">PL_HMW_Pooled</strain>
    </source>
</reference>
<comment type="caution">
    <text evidence="3">The sequence shown here is derived from an EMBL/GenBank/DDBJ whole genome shotgun (WGS) entry which is preliminary data.</text>
</comment>
<reference evidence="3" key="1">
    <citation type="submission" date="2021-07" db="EMBL/GenBank/DDBJ databases">
        <authorList>
            <person name="Catto M.A."/>
            <person name="Jacobson A."/>
            <person name="Kennedy G."/>
            <person name="Labadie P."/>
            <person name="Hunt B.G."/>
            <person name="Srinivasan R."/>
        </authorList>
    </citation>
    <scope>NUCLEOTIDE SEQUENCE</scope>
    <source>
        <strain evidence="3">PL_HMW_Pooled</strain>
        <tissue evidence="3">Head</tissue>
    </source>
</reference>